<dbReference type="Pfam" id="PF23639">
    <property type="entry name" value="DUF7146"/>
    <property type="match status" value="1"/>
</dbReference>
<dbReference type="EMBL" id="CP046908">
    <property type="protein sequence ID" value="QGZ33932.1"/>
    <property type="molecule type" value="Genomic_DNA"/>
</dbReference>
<protein>
    <recommendedName>
        <fullName evidence="1">DUF7146 domain-containing protein</fullName>
    </recommendedName>
</protein>
<dbReference type="KEGG" id="siw:GH266_05045"/>
<reference evidence="2 3" key="1">
    <citation type="submission" date="2019-12" db="EMBL/GenBank/DDBJ databases">
        <title>The genome of Stappia indica PHM037.</title>
        <authorList>
            <person name="Kacar D."/>
            <person name="Galan B."/>
            <person name="Canedo L."/>
            <person name="Rodriguez P."/>
            <person name="de la Calle F."/>
            <person name="Garcia J.L."/>
        </authorList>
    </citation>
    <scope>NUCLEOTIDE SEQUENCE [LARGE SCALE GENOMIC DNA]</scope>
    <source>
        <strain evidence="2 3">PHM037</strain>
    </source>
</reference>
<proteinExistence type="predicted"/>
<dbReference type="OrthoDB" id="9811157at2"/>
<sequence>MTSRFAIAKQVALDHLETLIPELFGSGAAARHKRGGLWNVVWPWRARAKASQTVIWLSGARRGGWTDFVSGDKGDVIDLVAAVQSGAVTSQSRVDAVAWIEDRFNLSRLDEATRERMAAEARTRRVAVEAAEEQRREAMRARARKMFFSCQDWRGTLVETYLREARGIELRDVPNVGNALRFHPSCEYWLGAPRDADGKRCGEAPRFPAMIGAMVDRAGRIGACHYTFLAPDGRDKAQAIPFGDDVAKAKMMFPETQGLRIRLTLGPSGLGMEQAAEAGVSGIEGITEGIEDGLSAAWADGELRMSAAGSLSGYLSLYDHAAASGYLLFRDNDWDNPQAAATFDKALARMRRFDKPVEPVAMPASWGKDVNDVLRSE</sequence>
<dbReference type="RefSeq" id="WP_158192922.1">
    <property type="nucleotide sequence ID" value="NZ_CP046908.1"/>
</dbReference>
<evidence type="ECO:0000313" key="3">
    <source>
        <dbReference type="Proteomes" id="UP000435648"/>
    </source>
</evidence>
<accession>A0A857C5U5</accession>
<dbReference type="AlphaFoldDB" id="A0A857C5U5"/>
<evidence type="ECO:0000313" key="2">
    <source>
        <dbReference type="EMBL" id="QGZ33932.1"/>
    </source>
</evidence>
<feature type="domain" description="DUF7146" evidence="1">
    <location>
        <begin position="139"/>
        <end position="263"/>
    </location>
</feature>
<dbReference type="InterPro" id="IPR055570">
    <property type="entry name" value="DUF7146"/>
</dbReference>
<gene>
    <name evidence="2" type="ORF">GH266_05045</name>
</gene>
<dbReference type="Proteomes" id="UP000435648">
    <property type="component" value="Chromosome"/>
</dbReference>
<name>A0A857C5U5_9HYPH</name>
<organism evidence="2 3">
    <name type="scientific">Stappia indica</name>
    <dbReference type="NCBI Taxonomy" id="538381"/>
    <lineage>
        <taxon>Bacteria</taxon>
        <taxon>Pseudomonadati</taxon>
        <taxon>Pseudomonadota</taxon>
        <taxon>Alphaproteobacteria</taxon>
        <taxon>Hyphomicrobiales</taxon>
        <taxon>Stappiaceae</taxon>
        <taxon>Stappia</taxon>
    </lineage>
</organism>
<evidence type="ECO:0000259" key="1">
    <source>
        <dbReference type="Pfam" id="PF23639"/>
    </source>
</evidence>